<gene>
    <name evidence="10" type="ORF">HMPREF1541_07447</name>
</gene>
<keyword evidence="7" id="KW-0804">Transcription</keyword>
<feature type="region of interest" description="Disordered" evidence="9">
    <location>
        <begin position="187"/>
        <end position="340"/>
    </location>
</feature>
<evidence type="ECO:0000313" key="10">
    <source>
        <dbReference type="EMBL" id="ETN37824.1"/>
    </source>
</evidence>
<protein>
    <submittedName>
        <fullName evidence="10">Uncharacterized protein</fullName>
    </submittedName>
</protein>
<dbReference type="InterPro" id="IPR039198">
    <property type="entry name" value="Srl3/Whi5"/>
</dbReference>
<evidence type="ECO:0000256" key="7">
    <source>
        <dbReference type="ARBA" id="ARBA00023163"/>
    </source>
</evidence>
<feature type="compositionally biased region" description="Polar residues" evidence="9">
    <location>
        <begin position="187"/>
        <end position="196"/>
    </location>
</feature>
<keyword evidence="5" id="KW-0678">Repressor</keyword>
<feature type="compositionally biased region" description="Polar residues" evidence="9">
    <location>
        <begin position="320"/>
        <end position="340"/>
    </location>
</feature>
<dbReference type="EMBL" id="KB822723">
    <property type="protein sequence ID" value="ETN37824.1"/>
    <property type="molecule type" value="Genomic_DNA"/>
</dbReference>
<name>W2RQ16_CYPE1</name>
<evidence type="ECO:0000256" key="8">
    <source>
        <dbReference type="ARBA" id="ARBA00023242"/>
    </source>
</evidence>
<evidence type="ECO:0000256" key="5">
    <source>
        <dbReference type="ARBA" id="ARBA00022491"/>
    </source>
</evidence>
<dbReference type="GO" id="GO:0005737">
    <property type="term" value="C:cytoplasm"/>
    <property type="evidence" value="ECO:0007669"/>
    <property type="project" value="UniProtKB-SubCell"/>
</dbReference>
<keyword evidence="4" id="KW-0963">Cytoplasm</keyword>
<dbReference type="PANTHER" id="PTHR28246">
    <property type="entry name" value="G1-SPECIFIC TRANSCRIPTIONAL REPRESSOR WHI5-RELATED"/>
    <property type="match status" value="1"/>
</dbReference>
<dbReference type="VEuPathDB" id="FungiDB:HMPREF1541_07447"/>
<feature type="compositionally biased region" description="Polar residues" evidence="9">
    <location>
        <begin position="55"/>
        <end position="65"/>
    </location>
</feature>
<feature type="compositionally biased region" description="Polar residues" evidence="9">
    <location>
        <begin position="141"/>
        <end position="158"/>
    </location>
</feature>
<feature type="region of interest" description="Disordered" evidence="9">
    <location>
        <begin position="394"/>
        <end position="414"/>
    </location>
</feature>
<dbReference type="GeneID" id="19974786"/>
<dbReference type="AlphaFoldDB" id="W2RQ16"/>
<dbReference type="GO" id="GO:0033309">
    <property type="term" value="C:SBF transcription complex"/>
    <property type="evidence" value="ECO:0007669"/>
    <property type="project" value="TreeGrafter"/>
</dbReference>
<proteinExistence type="inferred from homology"/>
<keyword evidence="8" id="KW-0539">Nucleus</keyword>
<feature type="compositionally biased region" description="Polar residues" evidence="9">
    <location>
        <begin position="107"/>
        <end position="130"/>
    </location>
</feature>
<evidence type="ECO:0000256" key="9">
    <source>
        <dbReference type="SAM" id="MobiDB-lite"/>
    </source>
</evidence>
<accession>W2RQ16</accession>
<evidence type="ECO:0000256" key="6">
    <source>
        <dbReference type="ARBA" id="ARBA00023015"/>
    </source>
</evidence>
<feature type="region of interest" description="Disordered" evidence="9">
    <location>
        <begin position="1"/>
        <end position="158"/>
    </location>
</feature>
<evidence type="ECO:0000256" key="2">
    <source>
        <dbReference type="ARBA" id="ARBA00004496"/>
    </source>
</evidence>
<evidence type="ECO:0000313" key="11">
    <source>
        <dbReference type="Proteomes" id="UP000030752"/>
    </source>
</evidence>
<feature type="compositionally biased region" description="Polar residues" evidence="9">
    <location>
        <begin position="15"/>
        <end position="45"/>
    </location>
</feature>
<dbReference type="Proteomes" id="UP000030752">
    <property type="component" value="Unassembled WGS sequence"/>
</dbReference>
<comment type="subcellular location">
    <subcellularLocation>
        <location evidence="2">Cytoplasm</location>
    </subcellularLocation>
    <subcellularLocation>
        <location evidence="1">Nucleus</location>
    </subcellularLocation>
</comment>
<reference evidence="10 11" key="1">
    <citation type="submission" date="2013-03" db="EMBL/GenBank/DDBJ databases">
        <title>The Genome Sequence of Phialophora europaea CBS 101466.</title>
        <authorList>
            <consortium name="The Broad Institute Genomics Platform"/>
            <person name="Cuomo C."/>
            <person name="de Hoog S."/>
            <person name="Gorbushina A."/>
            <person name="Walker B."/>
            <person name="Young S.K."/>
            <person name="Zeng Q."/>
            <person name="Gargeya S."/>
            <person name="Fitzgerald M."/>
            <person name="Haas B."/>
            <person name="Abouelleil A."/>
            <person name="Allen A.W."/>
            <person name="Alvarado L."/>
            <person name="Arachchi H.M."/>
            <person name="Berlin A.M."/>
            <person name="Chapman S.B."/>
            <person name="Gainer-Dewar J."/>
            <person name="Goldberg J."/>
            <person name="Griggs A."/>
            <person name="Gujja S."/>
            <person name="Hansen M."/>
            <person name="Howarth C."/>
            <person name="Imamovic A."/>
            <person name="Ireland A."/>
            <person name="Larimer J."/>
            <person name="McCowan C."/>
            <person name="Murphy C."/>
            <person name="Pearson M."/>
            <person name="Poon T.W."/>
            <person name="Priest M."/>
            <person name="Roberts A."/>
            <person name="Saif S."/>
            <person name="Shea T."/>
            <person name="Sisk P."/>
            <person name="Sykes S."/>
            <person name="Wortman J."/>
            <person name="Nusbaum C."/>
            <person name="Birren B."/>
        </authorList>
    </citation>
    <scope>NUCLEOTIDE SEQUENCE [LARGE SCALE GENOMIC DNA]</scope>
    <source>
        <strain evidence="10 11">CBS 101466</strain>
    </source>
</reference>
<dbReference type="PANTHER" id="PTHR28246:SF1">
    <property type="entry name" value="G1-SPECIFIC TRANSCRIPTIONAL REPRESSOR WHI5-RELATED"/>
    <property type="match status" value="1"/>
</dbReference>
<feature type="compositionally biased region" description="Polar residues" evidence="9">
    <location>
        <begin position="295"/>
        <end position="305"/>
    </location>
</feature>
<evidence type="ECO:0000256" key="3">
    <source>
        <dbReference type="ARBA" id="ARBA00006922"/>
    </source>
</evidence>
<dbReference type="STRING" id="1220924.W2RQ16"/>
<evidence type="ECO:0000256" key="1">
    <source>
        <dbReference type="ARBA" id="ARBA00004123"/>
    </source>
</evidence>
<comment type="similarity">
    <text evidence="3">Belongs to the WHI5/NRM1 family.</text>
</comment>
<keyword evidence="6" id="KW-0805">Transcription regulation</keyword>
<sequence>MSAADSPRVRPMASFDNSSQSTNASRQSLPTPLQLSASGVSTSTFPALRPDDLTPPSSATPSSNGGRDDTPTSPTPKKGAGTTIGARKLDSPGPSRSLSPARRTRTDSTAGSKRTASGQIKNTHHQSFPQDISGETGRMRASSSASVGSTGNVTEISQQLRTKLKYAMVKVQNGWQSRSLEEIETLASASPRSTVSGFPADRHLAESPRRLMQQRSTRKWSDSSSSESSRSDLHVFSSSRLPGVPEDALQQPQLRGLAPPADIISGHRRRPSPNETGGASGISKLQDLRRGVRPSSKQRTPSQNAAMEADAVETLMFMASPNNSGYHPSSQASQVSSLRPMQPLSAMTSPLRTQFSQTSVSSPKKVAFTDQHKAAAEVNTSAFIDHMLDNLPDESEDELNETLALVDGPKIPVS</sequence>
<organism evidence="10 11">
    <name type="scientific">Cyphellophora europaea (strain CBS 101466)</name>
    <name type="common">Phialophora europaea</name>
    <dbReference type="NCBI Taxonomy" id="1220924"/>
    <lineage>
        <taxon>Eukaryota</taxon>
        <taxon>Fungi</taxon>
        <taxon>Dikarya</taxon>
        <taxon>Ascomycota</taxon>
        <taxon>Pezizomycotina</taxon>
        <taxon>Eurotiomycetes</taxon>
        <taxon>Chaetothyriomycetidae</taxon>
        <taxon>Chaetothyriales</taxon>
        <taxon>Cyphellophoraceae</taxon>
        <taxon>Cyphellophora</taxon>
    </lineage>
</organism>
<dbReference type="GO" id="GO:0003712">
    <property type="term" value="F:transcription coregulator activity"/>
    <property type="evidence" value="ECO:0007669"/>
    <property type="project" value="TreeGrafter"/>
</dbReference>
<keyword evidence="11" id="KW-1185">Reference proteome</keyword>
<feature type="compositionally biased region" description="Basic and acidic residues" evidence="9">
    <location>
        <begin position="200"/>
        <end position="209"/>
    </location>
</feature>
<dbReference type="RefSeq" id="XP_008719993.1">
    <property type="nucleotide sequence ID" value="XM_008721771.1"/>
</dbReference>
<dbReference type="GO" id="GO:0000082">
    <property type="term" value="P:G1/S transition of mitotic cell cycle"/>
    <property type="evidence" value="ECO:0007669"/>
    <property type="project" value="InterPro"/>
</dbReference>
<evidence type="ECO:0000256" key="4">
    <source>
        <dbReference type="ARBA" id="ARBA00022490"/>
    </source>
</evidence>
<dbReference type="HOGENOM" id="CLU_616816_0_0_1"/>
<dbReference type="Pfam" id="PF08528">
    <property type="entry name" value="Whi5"/>
    <property type="match status" value="1"/>
</dbReference>
<dbReference type="InParanoid" id="W2RQ16"/>
<dbReference type="OrthoDB" id="2359117at2759"/>
<dbReference type="eggNOG" id="ENOG502S25T">
    <property type="taxonomic scope" value="Eukaryota"/>
</dbReference>
<dbReference type="InterPro" id="IPR013734">
    <property type="entry name" value="TF_Nrm1/Whi5"/>
</dbReference>